<reference evidence="5" key="2">
    <citation type="submission" date="2025-09" db="UniProtKB">
        <authorList>
            <consortium name="Ensembl"/>
        </authorList>
    </citation>
    <scope>IDENTIFICATION</scope>
</reference>
<dbReference type="AlphaFoldDB" id="A0A2K5MTP1"/>
<dbReference type="GO" id="GO:0003723">
    <property type="term" value="F:RNA binding"/>
    <property type="evidence" value="ECO:0007669"/>
    <property type="project" value="InterPro"/>
</dbReference>
<dbReference type="InterPro" id="IPR000851">
    <property type="entry name" value="Ribosomal_uS5"/>
</dbReference>
<dbReference type="GO" id="GO:0003735">
    <property type="term" value="F:structural constituent of ribosome"/>
    <property type="evidence" value="ECO:0007669"/>
    <property type="project" value="UniProtKB-UniRule"/>
</dbReference>
<dbReference type="Ensembl" id="ENSCATT00000052849.1">
    <property type="protein sequence ID" value="ENSCATP00000028594.1"/>
    <property type="gene ID" value="ENSCATG00000037586.1"/>
</dbReference>
<evidence type="ECO:0000256" key="3">
    <source>
        <dbReference type="SAM" id="MobiDB-lite"/>
    </source>
</evidence>
<dbReference type="FunFam" id="3.30.160.20:FF:000133">
    <property type="entry name" value="40S ribosomal protein S2"/>
    <property type="match status" value="1"/>
</dbReference>
<dbReference type="SUPFAM" id="SSF54768">
    <property type="entry name" value="dsRNA-binding domain-like"/>
    <property type="match status" value="1"/>
</dbReference>
<dbReference type="Bgee" id="ENSCATG00000037586">
    <property type="expression patterns" value="Expressed in thymus and 9 other cell types or tissues"/>
</dbReference>
<feature type="compositionally biased region" description="Low complexity" evidence="3">
    <location>
        <begin position="1"/>
        <end position="11"/>
    </location>
</feature>
<dbReference type="GeneTree" id="ENSGT00940000153095"/>
<evidence type="ECO:0000313" key="5">
    <source>
        <dbReference type="Ensembl" id="ENSCATP00000028594.1"/>
    </source>
</evidence>
<dbReference type="InterPro" id="IPR013810">
    <property type="entry name" value="Ribosomal_uS5_N"/>
</dbReference>
<dbReference type="PANTHER" id="PTHR13718">
    <property type="entry name" value="RIBOSOMAL S SUBUNIT"/>
    <property type="match status" value="1"/>
</dbReference>
<protein>
    <recommendedName>
        <fullName evidence="1">40S ribosomal protein S2</fullName>
    </recommendedName>
</protein>
<sequence>MADDAGAAAGPSGPGMGNRGGFRGGFSSGKAEDKEWMPLTKLGRLVKDMKIKSLEIYLFSLPVKESEIIDFFLRASLKDEVLKIMLVQKQTSAGQRTSFKAFVAIGDYNGHVGLGVNKHSKPRKRSAICGIKYSEKSVGFKTGRSLKVLKDTIRALDHLHYPRQPPPTSPTFTILAQV</sequence>
<dbReference type="Pfam" id="PF00333">
    <property type="entry name" value="Ribosomal_S5"/>
    <property type="match status" value="1"/>
</dbReference>
<name>A0A2K5MTP1_CERAT</name>
<evidence type="ECO:0000256" key="2">
    <source>
        <dbReference type="PROSITE-ProRule" id="PRU00268"/>
    </source>
</evidence>
<evidence type="ECO:0000313" key="6">
    <source>
        <dbReference type="Proteomes" id="UP000233060"/>
    </source>
</evidence>
<dbReference type="Gene3D" id="3.30.160.20">
    <property type="match status" value="1"/>
</dbReference>
<dbReference type="GO" id="GO:0022627">
    <property type="term" value="C:cytosolic small ribosomal subunit"/>
    <property type="evidence" value="ECO:0007669"/>
    <property type="project" value="TreeGrafter"/>
</dbReference>
<evidence type="ECO:0000259" key="4">
    <source>
        <dbReference type="PROSITE" id="PS50881"/>
    </source>
</evidence>
<keyword evidence="6" id="KW-1185">Reference proteome</keyword>
<dbReference type="Proteomes" id="UP000233060">
    <property type="component" value="Unassembled WGS sequence"/>
</dbReference>
<reference evidence="5" key="1">
    <citation type="submission" date="2025-08" db="UniProtKB">
        <authorList>
            <consortium name="Ensembl"/>
        </authorList>
    </citation>
    <scope>IDENTIFICATION</scope>
</reference>
<feature type="domain" description="S5 DRBM" evidence="4">
    <location>
        <begin position="77"/>
        <end position="156"/>
    </location>
</feature>
<organism evidence="5 6">
    <name type="scientific">Cercocebus atys</name>
    <name type="common">Sooty mangabey</name>
    <name type="synonym">Cercocebus torquatus atys</name>
    <dbReference type="NCBI Taxonomy" id="9531"/>
    <lineage>
        <taxon>Eukaryota</taxon>
        <taxon>Metazoa</taxon>
        <taxon>Chordata</taxon>
        <taxon>Craniata</taxon>
        <taxon>Vertebrata</taxon>
        <taxon>Euteleostomi</taxon>
        <taxon>Mammalia</taxon>
        <taxon>Eutheria</taxon>
        <taxon>Euarchontoglires</taxon>
        <taxon>Primates</taxon>
        <taxon>Haplorrhini</taxon>
        <taxon>Catarrhini</taxon>
        <taxon>Cercopithecidae</taxon>
        <taxon>Cercopithecinae</taxon>
        <taxon>Cercocebus</taxon>
    </lineage>
</organism>
<dbReference type="PANTHER" id="PTHR13718:SF4">
    <property type="entry name" value="40S RIBOSOMAL PROTEIN S2"/>
    <property type="match status" value="1"/>
</dbReference>
<proteinExistence type="predicted"/>
<accession>A0A2K5MTP1</accession>
<feature type="region of interest" description="Disordered" evidence="3">
    <location>
        <begin position="1"/>
        <end position="24"/>
    </location>
</feature>
<dbReference type="STRING" id="9531.ENSCATP00000028594"/>
<keyword evidence="2" id="KW-0689">Ribosomal protein</keyword>
<dbReference type="PROSITE" id="PS50881">
    <property type="entry name" value="S5_DSRBD"/>
    <property type="match status" value="1"/>
</dbReference>
<dbReference type="GO" id="GO:0006412">
    <property type="term" value="P:translation"/>
    <property type="evidence" value="ECO:0007669"/>
    <property type="project" value="InterPro"/>
</dbReference>
<evidence type="ECO:0000256" key="1">
    <source>
        <dbReference type="ARBA" id="ARBA00035407"/>
    </source>
</evidence>
<keyword evidence="2" id="KW-0687">Ribonucleoprotein</keyword>
<feature type="compositionally biased region" description="Gly residues" evidence="3">
    <location>
        <begin position="12"/>
        <end position="24"/>
    </location>
</feature>